<feature type="region of interest" description="Disordered" evidence="1">
    <location>
        <begin position="163"/>
        <end position="207"/>
    </location>
</feature>
<accession>C1EB71</accession>
<feature type="compositionally biased region" description="Acidic residues" evidence="1">
    <location>
        <begin position="437"/>
        <end position="453"/>
    </location>
</feature>
<organism evidence="2 3">
    <name type="scientific">Micromonas commoda (strain RCC299 / NOUM17 / CCMP2709)</name>
    <name type="common">Picoplanktonic green alga</name>
    <dbReference type="NCBI Taxonomy" id="296587"/>
    <lineage>
        <taxon>Eukaryota</taxon>
        <taxon>Viridiplantae</taxon>
        <taxon>Chlorophyta</taxon>
        <taxon>Mamiellophyceae</taxon>
        <taxon>Mamiellales</taxon>
        <taxon>Mamiellaceae</taxon>
        <taxon>Micromonas</taxon>
    </lineage>
</organism>
<feature type="region of interest" description="Disordered" evidence="1">
    <location>
        <begin position="279"/>
        <end position="342"/>
    </location>
</feature>
<dbReference type="GeneID" id="8245013"/>
<evidence type="ECO:0000313" key="2">
    <source>
        <dbReference type="EMBL" id="ACO65332.1"/>
    </source>
</evidence>
<feature type="region of interest" description="Disordered" evidence="1">
    <location>
        <begin position="97"/>
        <end position="139"/>
    </location>
</feature>
<evidence type="ECO:0000313" key="3">
    <source>
        <dbReference type="Proteomes" id="UP000002009"/>
    </source>
</evidence>
<proteinExistence type="predicted"/>
<gene>
    <name evidence="2" type="ORF">MICPUN_60327</name>
</gene>
<dbReference type="InParanoid" id="C1EB71"/>
<dbReference type="Proteomes" id="UP000002009">
    <property type="component" value="Chromosome 7"/>
</dbReference>
<dbReference type="AlphaFoldDB" id="C1EB71"/>
<feature type="compositionally biased region" description="Acidic residues" evidence="1">
    <location>
        <begin position="107"/>
        <end position="124"/>
    </location>
</feature>
<feature type="region of interest" description="Disordered" evidence="1">
    <location>
        <begin position="436"/>
        <end position="476"/>
    </location>
</feature>
<keyword evidence="3" id="KW-1185">Reference proteome</keyword>
<feature type="compositionally biased region" description="Low complexity" evidence="1">
    <location>
        <begin position="320"/>
        <end position="332"/>
    </location>
</feature>
<reference evidence="2 3" key="1">
    <citation type="journal article" date="2009" name="Science">
        <title>Green evolution and dynamic adaptations revealed by genomes of the marine picoeukaryotes Micromonas.</title>
        <authorList>
            <person name="Worden A.Z."/>
            <person name="Lee J.H."/>
            <person name="Mock T."/>
            <person name="Rouze P."/>
            <person name="Simmons M.P."/>
            <person name="Aerts A.L."/>
            <person name="Allen A.E."/>
            <person name="Cuvelier M.L."/>
            <person name="Derelle E."/>
            <person name="Everett M.V."/>
            <person name="Foulon E."/>
            <person name="Grimwood J."/>
            <person name="Gundlach H."/>
            <person name="Henrissat B."/>
            <person name="Napoli C."/>
            <person name="McDonald S.M."/>
            <person name="Parker M.S."/>
            <person name="Rombauts S."/>
            <person name="Salamov A."/>
            <person name="Von Dassow P."/>
            <person name="Badger J.H."/>
            <person name="Coutinho P.M."/>
            <person name="Demir E."/>
            <person name="Dubchak I."/>
            <person name="Gentemann C."/>
            <person name="Eikrem W."/>
            <person name="Gready J.E."/>
            <person name="John U."/>
            <person name="Lanier W."/>
            <person name="Lindquist E.A."/>
            <person name="Lucas S."/>
            <person name="Mayer K.F."/>
            <person name="Moreau H."/>
            <person name="Not F."/>
            <person name="Otillar R."/>
            <person name="Panaud O."/>
            <person name="Pangilinan J."/>
            <person name="Paulsen I."/>
            <person name="Piegu B."/>
            <person name="Poliakov A."/>
            <person name="Robbens S."/>
            <person name="Schmutz J."/>
            <person name="Toulza E."/>
            <person name="Wyss T."/>
            <person name="Zelensky A."/>
            <person name="Zhou K."/>
            <person name="Armbrust E.V."/>
            <person name="Bhattacharya D."/>
            <person name="Goodenough U.W."/>
            <person name="Van de Peer Y."/>
            <person name="Grigoriev I.V."/>
        </authorList>
    </citation>
    <scope>NUCLEOTIDE SEQUENCE [LARGE SCALE GENOMIC DNA]</scope>
    <source>
        <strain evidence="3">RCC299 / NOUM17</strain>
    </source>
</reference>
<protein>
    <submittedName>
        <fullName evidence="2">Uncharacterized protein</fullName>
    </submittedName>
</protein>
<evidence type="ECO:0000256" key="1">
    <source>
        <dbReference type="SAM" id="MobiDB-lite"/>
    </source>
</evidence>
<dbReference type="EMBL" id="CP001328">
    <property type="protein sequence ID" value="ACO65332.1"/>
    <property type="molecule type" value="Genomic_DNA"/>
</dbReference>
<sequence length="594" mass="62780">MEPEPFSGEAAYRATLARLRDASGDDATRILRELRAVVNRVVNHDGYGDTGLETNVVGWLLDAGTPWSVAHAIRAHAGDEDVQVEAARLVSDLARAMGEPSRGIERDTDDDDELLPSDPDEDPPLDAHSNDDDDPIGDAYFDVGYATRVAECARILAATSPVRREGKGRGRRGGAEADGGPRFGDQSPPDQSPPDQSPPTRRPPRDDADVDVLAASLGTLAFFRDIGGDAGVGSERATRTMLRAATVDEFHQAGIVVAREGDSDPFVRVVLGGEVGCHARPGDEDASNIRAWDPPPSPTRRLLDAEAGDGRSGGDWSPASEYPVSEYPSVSSSGGGRSPDAARQTTIEATFGPRRECDFGGNGGGGPGGVLRTGRWFGPRDPVVVSDGPSACRHVATYVTRTNRVAILSIPSEVCRACLVENAVEGSLANFFGDVGASDEEEEEKEEEDDDETLGAPGVAWDVDESPSDASERARRADALDPANTFFVETGLTDALLHVTMGSHPLSHRVQIAALGAIRTIASEPCGEGTRRRLGAAGALDRVAAAATAAEFYSGEDTAAAVREEAKTCLRALTTGCEQNMRAALALGCERMVW</sequence>
<dbReference type="KEGG" id="mis:MICPUN_60327"/>
<dbReference type="RefSeq" id="XP_002504074.1">
    <property type="nucleotide sequence ID" value="XM_002504028.1"/>
</dbReference>
<name>C1EB71_MICCC</name>
<feature type="compositionally biased region" description="Pro residues" evidence="1">
    <location>
        <begin position="190"/>
        <end position="201"/>
    </location>
</feature>